<name>A0A0H2MFF7_9PROT</name>
<dbReference type="STRING" id="1489064.WH96_06470"/>
<dbReference type="NCBIfam" id="TIGR00010">
    <property type="entry name" value="YchF/TatD family DNA exonuclease"/>
    <property type="match status" value="1"/>
</dbReference>
<dbReference type="RefSeq" id="WP_047763375.1">
    <property type="nucleotide sequence ID" value="NZ_LAQL01000004.1"/>
</dbReference>
<dbReference type="PANTHER" id="PTHR46124:SF2">
    <property type="entry name" value="D-AMINOACYL-TRNA DEACYLASE"/>
    <property type="match status" value="1"/>
</dbReference>
<feature type="binding site" evidence="4">
    <location>
        <position position="154"/>
    </location>
    <ligand>
        <name>a divalent metal cation</name>
        <dbReference type="ChEBI" id="CHEBI:60240"/>
        <label>2</label>
    </ligand>
</feature>
<feature type="binding site" evidence="4">
    <location>
        <position position="128"/>
    </location>
    <ligand>
        <name>a divalent metal cation</name>
        <dbReference type="ChEBI" id="CHEBI:60240"/>
        <label>2</label>
    </ligand>
</feature>
<comment type="similarity">
    <text evidence="1">Belongs to the metallo-dependent hydrolases superfamily. TatD-type hydrolase family.</text>
</comment>
<evidence type="ECO:0000256" key="4">
    <source>
        <dbReference type="PIRSR" id="PIRSR005902-1"/>
    </source>
</evidence>
<protein>
    <submittedName>
        <fullName evidence="5">LuxR family transcriptional regulator</fullName>
    </submittedName>
</protein>
<keyword evidence="3" id="KW-0378">Hydrolase</keyword>
<dbReference type="InterPro" id="IPR018228">
    <property type="entry name" value="DNase_TatD-rel_CS"/>
</dbReference>
<comment type="caution">
    <text evidence="5">The sequence shown here is derived from an EMBL/GenBank/DDBJ whole genome shotgun (WGS) entry which is preliminary data.</text>
</comment>
<dbReference type="GO" id="GO:0005829">
    <property type="term" value="C:cytosol"/>
    <property type="evidence" value="ECO:0007669"/>
    <property type="project" value="TreeGrafter"/>
</dbReference>
<dbReference type="Pfam" id="PF01026">
    <property type="entry name" value="TatD_DNase"/>
    <property type="match status" value="1"/>
</dbReference>
<reference evidence="5 6" key="1">
    <citation type="submission" date="2015-03" db="EMBL/GenBank/DDBJ databases">
        <title>Genome Sequence of Kiloniella spongiae MEBiC09566, isolated from a marine sponge.</title>
        <authorList>
            <person name="Shao Z."/>
            <person name="Wang L."/>
            <person name="Li X."/>
        </authorList>
    </citation>
    <scope>NUCLEOTIDE SEQUENCE [LARGE SCALE GENOMIC DNA]</scope>
    <source>
        <strain evidence="5 6">MEBiC09566</strain>
    </source>
</reference>
<keyword evidence="6" id="KW-1185">Reference proteome</keyword>
<dbReference type="Gene3D" id="3.20.20.140">
    <property type="entry name" value="Metal-dependent hydrolases"/>
    <property type="match status" value="1"/>
</dbReference>
<feature type="binding site" evidence="4">
    <location>
        <position position="204"/>
    </location>
    <ligand>
        <name>a divalent metal cation</name>
        <dbReference type="ChEBI" id="CHEBI:60240"/>
        <label>1</label>
    </ligand>
</feature>
<evidence type="ECO:0000256" key="3">
    <source>
        <dbReference type="ARBA" id="ARBA00022801"/>
    </source>
</evidence>
<feature type="binding site" evidence="4">
    <location>
        <position position="8"/>
    </location>
    <ligand>
        <name>a divalent metal cation</name>
        <dbReference type="ChEBI" id="CHEBI:60240"/>
        <label>1</label>
    </ligand>
</feature>
<feature type="binding site" evidence="4">
    <location>
        <position position="92"/>
    </location>
    <ligand>
        <name>a divalent metal cation</name>
        <dbReference type="ChEBI" id="CHEBI:60240"/>
        <label>1</label>
    </ligand>
</feature>
<dbReference type="PIRSF" id="PIRSF005902">
    <property type="entry name" value="DNase_TatD"/>
    <property type="match status" value="1"/>
</dbReference>
<keyword evidence="2 4" id="KW-0479">Metal-binding</keyword>
<evidence type="ECO:0000256" key="2">
    <source>
        <dbReference type="ARBA" id="ARBA00022723"/>
    </source>
</evidence>
<organism evidence="5 6">
    <name type="scientific">Kiloniella spongiae</name>
    <dbReference type="NCBI Taxonomy" id="1489064"/>
    <lineage>
        <taxon>Bacteria</taxon>
        <taxon>Pseudomonadati</taxon>
        <taxon>Pseudomonadota</taxon>
        <taxon>Alphaproteobacteria</taxon>
        <taxon>Rhodospirillales</taxon>
        <taxon>Kiloniellaceae</taxon>
        <taxon>Kiloniella</taxon>
    </lineage>
</organism>
<evidence type="ECO:0000256" key="1">
    <source>
        <dbReference type="ARBA" id="ARBA00009275"/>
    </source>
</evidence>
<feature type="binding site" evidence="4">
    <location>
        <position position="6"/>
    </location>
    <ligand>
        <name>a divalent metal cation</name>
        <dbReference type="ChEBI" id="CHEBI:60240"/>
        <label>1</label>
    </ligand>
</feature>
<dbReference type="PATRIC" id="fig|1489064.4.peg.2544"/>
<dbReference type="PANTHER" id="PTHR46124">
    <property type="entry name" value="D-AMINOACYL-TRNA DEACYLASE"/>
    <property type="match status" value="1"/>
</dbReference>
<proteinExistence type="inferred from homology"/>
<dbReference type="InterPro" id="IPR001130">
    <property type="entry name" value="TatD-like"/>
</dbReference>
<dbReference type="InterPro" id="IPR015991">
    <property type="entry name" value="TatD/YcfH-like"/>
</dbReference>
<dbReference type="FunFam" id="3.20.20.140:FF:000005">
    <property type="entry name" value="TatD family hydrolase"/>
    <property type="match status" value="1"/>
</dbReference>
<dbReference type="GO" id="GO:0016788">
    <property type="term" value="F:hydrolase activity, acting on ester bonds"/>
    <property type="evidence" value="ECO:0007669"/>
    <property type="project" value="InterPro"/>
</dbReference>
<dbReference type="Proteomes" id="UP000035444">
    <property type="component" value="Unassembled WGS sequence"/>
</dbReference>
<dbReference type="SUPFAM" id="SSF51556">
    <property type="entry name" value="Metallo-dependent hydrolases"/>
    <property type="match status" value="1"/>
</dbReference>
<dbReference type="InterPro" id="IPR032466">
    <property type="entry name" value="Metal_Hydrolase"/>
</dbReference>
<dbReference type="AlphaFoldDB" id="A0A0H2MFF7"/>
<gene>
    <name evidence="5" type="ORF">WH96_06470</name>
</gene>
<dbReference type="PROSITE" id="PS01090">
    <property type="entry name" value="TATD_2"/>
    <property type="match status" value="1"/>
</dbReference>
<dbReference type="GO" id="GO:0046872">
    <property type="term" value="F:metal ion binding"/>
    <property type="evidence" value="ECO:0007669"/>
    <property type="project" value="UniProtKB-KW"/>
</dbReference>
<evidence type="ECO:0000313" key="6">
    <source>
        <dbReference type="Proteomes" id="UP000035444"/>
    </source>
</evidence>
<dbReference type="EMBL" id="LAQL01000004">
    <property type="protein sequence ID" value="KLN61294.1"/>
    <property type="molecule type" value="Genomic_DNA"/>
</dbReference>
<dbReference type="GO" id="GO:0004536">
    <property type="term" value="F:DNA nuclease activity"/>
    <property type="evidence" value="ECO:0007669"/>
    <property type="project" value="InterPro"/>
</dbReference>
<dbReference type="PROSITE" id="PS01137">
    <property type="entry name" value="TATD_1"/>
    <property type="match status" value="1"/>
</dbReference>
<dbReference type="CDD" id="cd01310">
    <property type="entry name" value="TatD_DNAse"/>
    <property type="match status" value="1"/>
</dbReference>
<dbReference type="OrthoDB" id="9810005at2"/>
<accession>A0A0H2MFF7</accession>
<sequence>MIVDSHCHLDYFLKDGDLEDALTRARDVGIGCMVTIGTKLSTFDTVLDIAKANNDIYCTVGIHPHEAGTEGLSSPDILIEKARDSKVIGLGESGLDYYYDHAPRDRQKESFRAHIEAARETGLPLVVHTRDADDDTIAIMRDEYNKGAYPALIHCFTAGPELAKASLEMDFYISLSGIITYKSAEDIRTTIAEAPLDRLLIETDSPYLAPVPMRGKKNEPSFVRHTAEALANVKKVSVSEIHTATTDNFYRLFTKAQRPTAA</sequence>
<evidence type="ECO:0000313" key="5">
    <source>
        <dbReference type="EMBL" id="KLN61294.1"/>
    </source>
</evidence>